<dbReference type="InterPro" id="IPR047650">
    <property type="entry name" value="Transpos_IS110"/>
</dbReference>
<dbReference type="NCBIfam" id="NF033542">
    <property type="entry name" value="transpos_IS110"/>
    <property type="match status" value="1"/>
</dbReference>
<dbReference type="InterPro" id="IPR002525">
    <property type="entry name" value="Transp_IS110-like_N"/>
</dbReference>
<keyword evidence="5" id="KW-1185">Reference proteome</keyword>
<evidence type="ECO:0000313" key="3">
    <source>
        <dbReference type="EMBL" id="ATX75855.1"/>
    </source>
</evidence>
<dbReference type="Proteomes" id="UP000229757">
    <property type="component" value="Chromosome"/>
</dbReference>
<dbReference type="Pfam" id="PF02371">
    <property type="entry name" value="Transposase_20"/>
    <property type="match status" value="1"/>
</dbReference>
<dbReference type="GO" id="GO:0004803">
    <property type="term" value="F:transposase activity"/>
    <property type="evidence" value="ECO:0007669"/>
    <property type="project" value="InterPro"/>
</dbReference>
<dbReference type="GO" id="GO:0003677">
    <property type="term" value="F:DNA binding"/>
    <property type="evidence" value="ECO:0007669"/>
    <property type="project" value="InterPro"/>
</dbReference>
<evidence type="ECO:0000259" key="1">
    <source>
        <dbReference type="Pfam" id="PF01548"/>
    </source>
</evidence>
<accession>A0A2K8KLX6</accession>
<feature type="domain" description="Transposase IS116/IS110/IS902 C-terminal" evidence="2">
    <location>
        <begin position="212"/>
        <end position="288"/>
    </location>
</feature>
<proteinExistence type="predicted"/>
<name>A0A2K8KLX6_9GAMM</name>
<dbReference type="Pfam" id="PF01548">
    <property type="entry name" value="DEDD_Tnp_IS110"/>
    <property type="match status" value="1"/>
</dbReference>
<dbReference type="KEGG" id="rfo:REIFOR_00701"/>
<organism evidence="3 5">
    <name type="scientific">Reinekea forsetii</name>
    <dbReference type="NCBI Taxonomy" id="1336806"/>
    <lineage>
        <taxon>Bacteria</taxon>
        <taxon>Pseudomonadati</taxon>
        <taxon>Pseudomonadota</taxon>
        <taxon>Gammaproteobacteria</taxon>
        <taxon>Oceanospirillales</taxon>
        <taxon>Saccharospirillaceae</taxon>
        <taxon>Reinekea</taxon>
    </lineage>
</organism>
<dbReference type="OrthoDB" id="5289737at2"/>
<dbReference type="RefSeq" id="WP_100256237.1">
    <property type="nucleotide sequence ID" value="NZ_CP011797.1"/>
</dbReference>
<evidence type="ECO:0000313" key="4">
    <source>
        <dbReference type="EMBL" id="ATX75869.1"/>
    </source>
</evidence>
<reference evidence="3 5" key="1">
    <citation type="journal article" date="2017" name="Environ. Microbiol.">
        <title>Genomic and physiological analyses of 'Reinekea forsetii' reveal a versatile opportunistic lifestyle during spring algae blooms.</title>
        <authorList>
            <person name="Avci B."/>
            <person name="Hahnke R.L."/>
            <person name="Chafee M."/>
            <person name="Fischer T."/>
            <person name="Gruber-Vodicka H."/>
            <person name="Tegetmeyer H.E."/>
            <person name="Harder J."/>
            <person name="Fuchs B.M."/>
            <person name="Amann R.I."/>
            <person name="Teeling H."/>
        </authorList>
    </citation>
    <scope>NUCLEOTIDE SEQUENCE [LARGE SCALE GENOMIC DNA]</scope>
    <source>
        <strain evidence="3 5">Hel1_31_D35</strain>
    </source>
</reference>
<feature type="domain" description="Transposase IS110-like N-terminal" evidence="1">
    <location>
        <begin position="8"/>
        <end position="147"/>
    </location>
</feature>
<dbReference type="EMBL" id="CP011797">
    <property type="protein sequence ID" value="ATX75869.1"/>
    <property type="molecule type" value="Genomic_DNA"/>
</dbReference>
<sequence>MKDVAAFCGIDIAKHLISVHLENEDRKVISQKNMRRDSVLTFFSNMPPCLIGIESCGGSQHWARELRKFGHDVRLMNAKYIIPYRRKGKNDLNDAEAICEAVSRPSMKFVAVKTEQQQSILMVHRLRQQCISHRTSLSNQVHAYLLEFGISLPKGAKAIHKNLSAIFENCELNPLVVEMLHELLAAIAREEEREAYFNKRIADWVKHDERAKALLKLDGIGPLSASAIVATAGDPSFFENGRQFAAWLGLVPRQYSSGGKSKLGGITKAGDRYLRTLLIHGARSVLLMASRGKGQQREWVNQLRTRRPENVVAVAMAAKQARMTWAIMAGKVV</sequence>
<gene>
    <name evidence="3" type="ORF">REIFOR_00687</name>
    <name evidence="4" type="ORF">REIFOR_00701</name>
</gene>
<dbReference type="InterPro" id="IPR003346">
    <property type="entry name" value="Transposase_20"/>
</dbReference>
<dbReference type="PANTHER" id="PTHR33055">
    <property type="entry name" value="TRANSPOSASE FOR INSERTION SEQUENCE ELEMENT IS1111A"/>
    <property type="match status" value="1"/>
</dbReference>
<evidence type="ECO:0000259" key="2">
    <source>
        <dbReference type="Pfam" id="PF02371"/>
    </source>
</evidence>
<dbReference type="EMBL" id="CP011797">
    <property type="protein sequence ID" value="ATX75855.1"/>
    <property type="molecule type" value="Genomic_DNA"/>
</dbReference>
<dbReference type="PANTHER" id="PTHR33055:SF3">
    <property type="entry name" value="PUTATIVE TRANSPOSASE FOR IS117-RELATED"/>
    <property type="match status" value="1"/>
</dbReference>
<dbReference type="AlphaFoldDB" id="A0A2K8KLX6"/>
<dbReference type="GO" id="GO:0006313">
    <property type="term" value="P:DNA transposition"/>
    <property type="evidence" value="ECO:0007669"/>
    <property type="project" value="InterPro"/>
</dbReference>
<evidence type="ECO:0000313" key="5">
    <source>
        <dbReference type="Proteomes" id="UP000229757"/>
    </source>
</evidence>
<dbReference type="KEGG" id="rfo:REIFOR_00687"/>
<protein>
    <submittedName>
        <fullName evidence="3">Transposase family</fullName>
    </submittedName>
</protein>